<feature type="compositionally biased region" description="Polar residues" evidence="1">
    <location>
        <begin position="572"/>
        <end position="586"/>
    </location>
</feature>
<evidence type="ECO:0000313" key="4">
    <source>
        <dbReference type="Proteomes" id="UP000075880"/>
    </source>
</evidence>
<sequence length="601" mass="66820">MYVCICDHPVNWYGTERSKSFSQQVVFGYGVRRCVWKPERLYVVINCKLNKRRHIPYTSRCSMASRSVTVLTVHGRRLNVKVEPNLTILEILETVCRKYNFSPEEYDLTHHNRVLDLSTMFRFSGLPNNALLEMAKTKRARTEDDVIILLQLEDGTRPSGTFKPSDTLMQVLETLCPERTPGDAYLLMVYMRREVYWDAMGTTSLKSLGLCNGRAILRLLQRKPEAVNTQANVSAPLPSTKGAHPSIGNTESNKVGLGSTEENPPADNAPQTEDMRQLQTQAASHQTAPEADLSLPLAESPTDDAAKKAKTDTTPTSTDPPQATVRKLERFSASAQIVFIGERQALLYHASSAEREVSEVDDSFFELSVPEVLQMQKHLQERVKALEDAPLVTSSLRELEKHQTMLSSMTRYRQAVIRVQFPDRYVLQGDFQMHETVSHIEEFVRSFLADPTTPFYLYTTPPKVVLDSQAKLLEVNCFPLALLHFGSRHHPDHPGPGEDGSTTSPSGPVCVLRPELLGKLSNATGAAVVSARAKRSTANVAAPNTDDDPEDGASVGGNTISDESLGAGPSNRIPNRNFRQSTATNQITSEREAKILKFLKK</sequence>
<evidence type="ECO:0000313" key="3">
    <source>
        <dbReference type="EnsemblMetazoa" id="ENSAATROPP015058"/>
    </source>
</evidence>
<dbReference type="GO" id="GO:0005634">
    <property type="term" value="C:nucleus"/>
    <property type="evidence" value="ECO:0007669"/>
    <property type="project" value="TreeGrafter"/>
</dbReference>
<dbReference type="PANTHER" id="PTHR46467">
    <property type="entry name" value="TETHER CONTAINING UBX DOMAIN FOR GLUT4"/>
    <property type="match status" value="1"/>
</dbReference>
<evidence type="ECO:0000256" key="1">
    <source>
        <dbReference type="SAM" id="MobiDB-lite"/>
    </source>
</evidence>
<dbReference type="Pfam" id="PF00789">
    <property type="entry name" value="UBX"/>
    <property type="match status" value="1"/>
</dbReference>
<dbReference type="SUPFAM" id="SSF54236">
    <property type="entry name" value="Ubiquitin-like"/>
    <property type="match status" value="3"/>
</dbReference>
<dbReference type="InterPro" id="IPR021569">
    <property type="entry name" value="TUG-UBL1"/>
</dbReference>
<dbReference type="GO" id="GO:0006886">
    <property type="term" value="P:intracellular protein transport"/>
    <property type="evidence" value="ECO:0007669"/>
    <property type="project" value="TreeGrafter"/>
</dbReference>
<feature type="region of interest" description="Disordered" evidence="1">
    <location>
        <begin position="531"/>
        <end position="586"/>
    </location>
</feature>
<dbReference type="PANTHER" id="PTHR46467:SF1">
    <property type="entry name" value="TETHER CONTAINING UBX DOMAIN FOR GLUT4"/>
    <property type="match status" value="1"/>
</dbReference>
<name>A0AAG5DWP4_ANOAO</name>
<reference evidence="3" key="1">
    <citation type="submission" date="2024-04" db="UniProtKB">
        <authorList>
            <consortium name="EnsemblMetazoa"/>
        </authorList>
    </citation>
    <scope>IDENTIFICATION</scope>
    <source>
        <strain evidence="3">EBRO</strain>
    </source>
</reference>
<accession>A0AAG5DWP4</accession>
<dbReference type="CDD" id="cd16105">
    <property type="entry name" value="Ubl_ASPSCR1_like"/>
    <property type="match status" value="1"/>
</dbReference>
<dbReference type="InterPro" id="IPR029071">
    <property type="entry name" value="Ubiquitin-like_domsf"/>
</dbReference>
<feature type="region of interest" description="Disordered" evidence="1">
    <location>
        <begin position="489"/>
        <end position="508"/>
    </location>
</feature>
<dbReference type="Pfam" id="PF11470">
    <property type="entry name" value="TUG-UBL1"/>
    <property type="match status" value="1"/>
</dbReference>
<dbReference type="PROSITE" id="PS50033">
    <property type="entry name" value="UBX"/>
    <property type="match status" value="1"/>
</dbReference>
<dbReference type="GO" id="GO:0042593">
    <property type="term" value="P:glucose homeostasis"/>
    <property type="evidence" value="ECO:0007669"/>
    <property type="project" value="TreeGrafter"/>
</dbReference>
<dbReference type="EnsemblMetazoa" id="ENSAATROPT017079">
    <property type="protein sequence ID" value="ENSAATROPP015058"/>
    <property type="gene ID" value="ENSAATROPG013975"/>
</dbReference>
<dbReference type="CDD" id="cd16118">
    <property type="entry name" value="UBX2_UBXN9"/>
    <property type="match status" value="1"/>
</dbReference>
<dbReference type="InterPro" id="IPR059238">
    <property type="entry name" value="UBX1_UBXN9"/>
</dbReference>
<dbReference type="GO" id="GO:0012506">
    <property type="term" value="C:vesicle membrane"/>
    <property type="evidence" value="ECO:0007669"/>
    <property type="project" value="TreeGrafter"/>
</dbReference>
<dbReference type="GO" id="GO:0005737">
    <property type="term" value="C:cytoplasm"/>
    <property type="evidence" value="ECO:0007669"/>
    <property type="project" value="TreeGrafter"/>
</dbReference>
<dbReference type="InterPro" id="IPR001012">
    <property type="entry name" value="UBX_dom"/>
</dbReference>
<feature type="region of interest" description="Disordered" evidence="1">
    <location>
        <begin position="230"/>
        <end position="327"/>
    </location>
</feature>
<protein>
    <recommendedName>
        <fullName evidence="2">UBX domain-containing protein</fullName>
    </recommendedName>
</protein>
<feature type="compositionally biased region" description="Polar residues" evidence="1">
    <location>
        <begin position="277"/>
        <end position="287"/>
    </location>
</feature>
<proteinExistence type="predicted"/>
<feature type="domain" description="UBX" evidence="2">
    <location>
        <begin position="410"/>
        <end position="485"/>
    </location>
</feature>
<organism evidence="3 4">
    <name type="scientific">Anopheles atroparvus</name>
    <name type="common">European mosquito</name>
    <dbReference type="NCBI Taxonomy" id="41427"/>
    <lineage>
        <taxon>Eukaryota</taxon>
        <taxon>Metazoa</taxon>
        <taxon>Ecdysozoa</taxon>
        <taxon>Arthropoda</taxon>
        <taxon>Hexapoda</taxon>
        <taxon>Insecta</taxon>
        <taxon>Pterygota</taxon>
        <taxon>Neoptera</taxon>
        <taxon>Endopterygota</taxon>
        <taxon>Diptera</taxon>
        <taxon>Nematocera</taxon>
        <taxon>Culicoidea</taxon>
        <taxon>Culicidae</taxon>
        <taxon>Anophelinae</taxon>
        <taxon>Anopheles</taxon>
    </lineage>
</organism>
<dbReference type="Gene3D" id="3.10.20.90">
    <property type="entry name" value="Phosphatidylinositol 3-kinase Catalytic Subunit, Chain A, domain 1"/>
    <property type="match status" value="3"/>
</dbReference>
<dbReference type="AlphaFoldDB" id="A0AAG5DWP4"/>
<dbReference type="Proteomes" id="UP000075880">
    <property type="component" value="Unassembled WGS sequence"/>
</dbReference>
<keyword evidence="4" id="KW-1185">Reference proteome</keyword>
<feature type="compositionally biased region" description="Low complexity" evidence="1">
    <location>
        <begin position="312"/>
        <end position="324"/>
    </location>
</feature>
<evidence type="ECO:0000259" key="2">
    <source>
        <dbReference type="PROSITE" id="PS50033"/>
    </source>
</evidence>
<dbReference type="CDD" id="cd17075">
    <property type="entry name" value="UBX1_UBXN9"/>
    <property type="match status" value="1"/>
</dbReference>